<sequence length="274" mass="31088">MRKVRRFTFQRTMTREIEIVFSTDDESESNDCADFSTIPSKTRKFSSDEDCEAEAGNEPRELPATGSAALSYDDASSMNVSSSTSPLNRMENKKTKRKPPRPRQKQFAIGKRTRVQKPCANAVTKDEEKIETSVRRYCTADEMVRAACLNIQNYQDLALCEWSELVLLHLAHSPSVDAPSELTWHQVQSICHNYEWSVRVSSAMKDHLPGVVTLLGLLSTNRREKQRCGALLPDDKRMFFTEPTIDKACLNKYLPAVRAITNAPSLLRLNQNKK</sequence>
<reference evidence="2" key="1">
    <citation type="journal article" date="2015" name="Sci. Adv.">
        <title>Recurrent DNA virus domestication leading to different parasite virulence strategies.</title>
        <authorList>
            <person name="Pichon A."/>
            <person name="Bezier A."/>
            <person name="Urbach S."/>
            <person name="Aury J.M."/>
            <person name="Jouan V."/>
            <person name="Ravallec M."/>
            <person name="Guy J."/>
            <person name="Cousserans F."/>
            <person name="Theze J."/>
            <person name="Gauthier J."/>
            <person name="Demettre E."/>
            <person name="Schmieder S."/>
            <person name="Wurmser F."/>
            <person name="Sibut V."/>
            <person name="Poirie M."/>
            <person name="Colinet D."/>
            <person name="da Silva C."/>
            <person name="Couloux A."/>
            <person name="Barbe V."/>
            <person name="Drezen J.M."/>
            <person name="Volkoff A.N."/>
        </authorList>
    </citation>
    <scope>NUCLEOTIDE SEQUENCE</scope>
</reference>
<proteinExistence type="predicted"/>
<protein>
    <submittedName>
        <fullName evidence="2">Uncharacterized protein</fullName>
    </submittedName>
</protein>
<name>A0A0U1ZH71_9HYME</name>
<organism evidence="2">
    <name type="scientific">Venturia canescens</name>
    <dbReference type="NCBI Taxonomy" id="32260"/>
    <lineage>
        <taxon>Eukaryota</taxon>
        <taxon>Metazoa</taxon>
        <taxon>Ecdysozoa</taxon>
        <taxon>Arthropoda</taxon>
        <taxon>Hexapoda</taxon>
        <taxon>Insecta</taxon>
        <taxon>Pterygota</taxon>
        <taxon>Neoptera</taxon>
        <taxon>Endopterygota</taxon>
        <taxon>Hymenoptera</taxon>
        <taxon>Apocrita</taxon>
        <taxon>Ichneumonoidea</taxon>
        <taxon>Ichneumonidae</taxon>
        <taxon>Campopleginae</taxon>
        <taxon>Dusona group</taxon>
        <taxon>Venturia</taxon>
    </lineage>
</organism>
<evidence type="ECO:0000313" key="2">
    <source>
        <dbReference type="EMBL" id="AJZ73105.1"/>
    </source>
</evidence>
<feature type="compositionally biased region" description="Polar residues" evidence="1">
    <location>
        <begin position="74"/>
        <end position="87"/>
    </location>
</feature>
<feature type="region of interest" description="Disordered" evidence="1">
    <location>
        <begin position="27"/>
        <end position="107"/>
    </location>
</feature>
<dbReference type="EMBL" id="KP972596">
    <property type="protein sequence ID" value="AJZ73105.1"/>
    <property type="molecule type" value="Genomic_DNA"/>
</dbReference>
<dbReference type="AlphaFoldDB" id="A0A0U1ZH71"/>
<evidence type="ECO:0000256" key="1">
    <source>
        <dbReference type="SAM" id="MobiDB-lite"/>
    </source>
</evidence>
<accession>A0A0U1ZH71</accession>
<feature type="compositionally biased region" description="Basic residues" evidence="1">
    <location>
        <begin position="94"/>
        <end position="104"/>
    </location>
</feature>